<sequence>MARVKLDLPKKFDFATDIQVCISSINYGGHLGNDSLLSLIHEARIRFLKNHGFTESNIGGVGIIMVDTVILYMSESFHGDILTFQVAVGAVSKMGCDFYFLVINKDTGKEVAHAKTGVVFFDYDARKVVSTPDRFRDLFENSHSV</sequence>
<dbReference type="GO" id="GO:0047617">
    <property type="term" value="F:fatty acyl-CoA hydrolase activity"/>
    <property type="evidence" value="ECO:0007669"/>
    <property type="project" value="TreeGrafter"/>
</dbReference>
<gene>
    <name evidence="3" type="ORF">AMJ87_00715</name>
</gene>
<reference evidence="3 4" key="1">
    <citation type="journal article" date="2015" name="Microbiome">
        <title>Genomic resolution of linkages in carbon, nitrogen, and sulfur cycling among widespread estuary sediment bacteria.</title>
        <authorList>
            <person name="Baker B.J."/>
            <person name="Lazar C.S."/>
            <person name="Teske A.P."/>
            <person name="Dick G.J."/>
        </authorList>
    </citation>
    <scope>NUCLEOTIDE SEQUENCE [LARGE SCALE GENOMIC DNA]</scope>
    <source>
        <strain evidence="3">SM23_60</strain>
    </source>
</reference>
<protein>
    <submittedName>
        <fullName evidence="3">Thioesterase</fullName>
    </submittedName>
</protein>
<keyword evidence="2" id="KW-0378">Hydrolase</keyword>
<name>A0A0S8GLC6_UNCW3</name>
<dbReference type="PANTHER" id="PTHR31793:SF27">
    <property type="entry name" value="NOVEL THIOESTERASE SUPERFAMILY DOMAIN AND SAPOSIN A-TYPE DOMAIN CONTAINING PROTEIN (0610012H03RIK)"/>
    <property type="match status" value="1"/>
</dbReference>
<dbReference type="InterPro" id="IPR029069">
    <property type="entry name" value="HotDog_dom_sf"/>
</dbReference>
<comment type="similarity">
    <text evidence="1">Belongs to the 4-hydroxybenzoyl-CoA thioesterase family.</text>
</comment>
<dbReference type="PANTHER" id="PTHR31793">
    <property type="entry name" value="4-HYDROXYBENZOYL-COA THIOESTERASE FAMILY MEMBER"/>
    <property type="match status" value="1"/>
</dbReference>
<proteinExistence type="inferred from homology"/>
<dbReference type="Gene3D" id="3.10.129.10">
    <property type="entry name" value="Hotdog Thioesterase"/>
    <property type="match status" value="1"/>
</dbReference>
<evidence type="ECO:0000313" key="4">
    <source>
        <dbReference type="Proteomes" id="UP000051096"/>
    </source>
</evidence>
<evidence type="ECO:0000256" key="1">
    <source>
        <dbReference type="ARBA" id="ARBA00005953"/>
    </source>
</evidence>
<dbReference type="Proteomes" id="UP000051096">
    <property type="component" value="Unassembled WGS sequence"/>
</dbReference>
<comment type="caution">
    <text evidence="3">The sequence shown here is derived from an EMBL/GenBank/DDBJ whole genome shotgun (WGS) entry which is preliminary data.</text>
</comment>
<evidence type="ECO:0000256" key="2">
    <source>
        <dbReference type="ARBA" id="ARBA00022801"/>
    </source>
</evidence>
<dbReference type="InterPro" id="IPR050563">
    <property type="entry name" value="4-hydroxybenzoyl-CoA_TE"/>
</dbReference>
<dbReference type="SUPFAM" id="SSF54637">
    <property type="entry name" value="Thioesterase/thiol ester dehydrase-isomerase"/>
    <property type="match status" value="1"/>
</dbReference>
<organism evidence="3 4">
    <name type="scientific">candidate division WOR_3 bacterium SM23_60</name>
    <dbReference type="NCBI Taxonomy" id="1703780"/>
    <lineage>
        <taxon>Bacteria</taxon>
        <taxon>Bacteria division WOR-3</taxon>
    </lineage>
</organism>
<dbReference type="Pfam" id="PF13279">
    <property type="entry name" value="4HBT_2"/>
    <property type="match status" value="1"/>
</dbReference>
<dbReference type="EMBL" id="LJUO01000003">
    <property type="protein sequence ID" value="KPK73767.1"/>
    <property type="molecule type" value="Genomic_DNA"/>
</dbReference>
<dbReference type="CDD" id="cd00586">
    <property type="entry name" value="4HBT"/>
    <property type="match status" value="1"/>
</dbReference>
<accession>A0A0S8GLC6</accession>
<dbReference type="AlphaFoldDB" id="A0A0S8GLC6"/>
<evidence type="ECO:0000313" key="3">
    <source>
        <dbReference type="EMBL" id="KPK73767.1"/>
    </source>
</evidence>